<dbReference type="Proteomes" id="UP001336835">
    <property type="component" value="Unassembled WGS sequence"/>
</dbReference>
<name>A0ABU7I6I3_9SPHI</name>
<organism evidence="2 3">
    <name type="scientific">Pedobacter albus</name>
    <dbReference type="NCBI Taxonomy" id="3113905"/>
    <lineage>
        <taxon>Bacteria</taxon>
        <taxon>Pseudomonadati</taxon>
        <taxon>Bacteroidota</taxon>
        <taxon>Sphingobacteriia</taxon>
        <taxon>Sphingobacteriales</taxon>
        <taxon>Sphingobacteriaceae</taxon>
        <taxon>Pedobacter</taxon>
    </lineage>
</organism>
<keyword evidence="3" id="KW-1185">Reference proteome</keyword>
<evidence type="ECO:0000256" key="1">
    <source>
        <dbReference type="SAM" id="MobiDB-lite"/>
    </source>
</evidence>
<sequence>MINPEDNIPVDDSQNSEAEDQQSQKDIHANGLDLNEEPLEEEQANPDLLKQAFDASEAAYTLDVDKGIAPKKE</sequence>
<evidence type="ECO:0000313" key="2">
    <source>
        <dbReference type="EMBL" id="MEE1945075.1"/>
    </source>
</evidence>
<dbReference type="RefSeq" id="WP_330107427.1">
    <property type="nucleotide sequence ID" value="NZ_JAZDQT010000001.1"/>
</dbReference>
<proteinExistence type="predicted"/>
<reference evidence="2 3" key="1">
    <citation type="submission" date="2024-01" db="EMBL/GenBank/DDBJ databases">
        <title>Pedobacter sp. nov., isolated from fresh soil.</title>
        <authorList>
            <person name="Le N.T.T."/>
        </authorList>
    </citation>
    <scope>NUCLEOTIDE SEQUENCE [LARGE SCALE GENOMIC DNA]</scope>
    <source>
        <strain evidence="2 3">KR3-3</strain>
    </source>
</reference>
<gene>
    <name evidence="2" type="ORF">VRU48_08150</name>
</gene>
<dbReference type="EMBL" id="JAZDQT010000001">
    <property type="protein sequence ID" value="MEE1945075.1"/>
    <property type="molecule type" value="Genomic_DNA"/>
</dbReference>
<protein>
    <submittedName>
        <fullName evidence="2">Uncharacterized protein</fullName>
    </submittedName>
</protein>
<comment type="caution">
    <text evidence="2">The sequence shown here is derived from an EMBL/GenBank/DDBJ whole genome shotgun (WGS) entry which is preliminary data.</text>
</comment>
<feature type="compositionally biased region" description="Acidic residues" evidence="1">
    <location>
        <begin position="34"/>
        <end position="44"/>
    </location>
</feature>
<feature type="region of interest" description="Disordered" evidence="1">
    <location>
        <begin position="1"/>
        <end position="45"/>
    </location>
</feature>
<accession>A0ABU7I6I3</accession>
<evidence type="ECO:0000313" key="3">
    <source>
        <dbReference type="Proteomes" id="UP001336835"/>
    </source>
</evidence>